<keyword evidence="1" id="KW-1133">Transmembrane helix</keyword>
<name>A0A1T4U946_9GAMM</name>
<keyword evidence="1" id="KW-0812">Transmembrane</keyword>
<protein>
    <submittedName>
        <fullName evidence="2">Uncharacterized protein</fullName>
    </submittedName>
</protein>
<organism evidence="2 3">
    <name type="scientific">Photobacterium toruni</name>
    <dbReference type="NCBI Taxonomy" id="1935446"/>
    <lineage>
        <taxon>Bacteria</taxon>
        <taxon>Pseudomonadati</taxon>
        <taxon>Pseudomonadota</taxon>
        <taxon>Gammaproteobacteria</taxon>
        <taxon>Vibrionales</taxon>
        <taxon>Vibrionaceae</taxon>
        <taxon>Photobacterium</taxon>
    </lineage>
</organism>
<proteinExistence type="predicted"/>
<sequence>MVFTQKIKRIIAKVSVCAVAIILQFSAYFTPERIIGFPFNFLSYNLKSDSYSFFWSRCSYSVVFLAFIIFICFTIIQQFFSDHKA</sequence>
<evidence type="ECO:0000313" key="3">
    <source>
        <dbReference type="Proteomes" id="UP000191116"/>
    </source>
</evidence>
<gene>
    <name evidence="2" type="ORF">CZ814_02904</name>
</gene>
<feature type="transmembrane region" description="Helical" evidence="1">
    <location>
        <begin position="12"/>
        <end position="31"/>
    </location>
</feature>
<evidence type="ECO:0000313" key="2">
    <source>
        <dbReference type="EMBL" id="SKA49302.1"/>
    </source>
</evidence>
<dbReference type="AlphaFoldDB" id="A0A1T4U946"/>
<feature type="transmembrane region" description="Helical" evidence="1">
    <location>
        <begin position="51"/>
        <end position="76"/>
    </location>
</feature>
<dbReference type="EMBL" id="FUWP01000018">
    <property type="protein sequence ID" value="SKA49302.1"/>
    <property type="molecule type" value="Genomic_DNA"/>
</dbReference>
<dbReference type="Proteomes" id="UP000191116">
    <property type="component" value="Unassembled WGS sequence"/>
</dbReference>
<evidence type="ECO:0000256" key="1">
    <source>
        <dbReference type="SAM" id="Phobius"/>
    </source>
</evidence>
<reference evidence="2 3" key="1">
    <citation type="submission" date="2017-02" db="EMBL/GenBank/DDBJ databases">
        <authorList>
            <person name="Peterson S.W."/>
        </authorList>
    </citation>
    <scope>NUCLEOTIDE SEQUENCE [LARGE SCALE GENOMIC DNA]</scope>
    <source>
        <strain evidence="2 3">CECT 9189</strain>
    </source>
</reference>
<keyword evidence="1" id="KW-0472">Membrane</keyword>
<accession>A0A1T4U946</accession>